<comment type="caution">
    <text evidence="20">The sequence shown here is derived from an EMBL/GenBank/DDBJ whole genome shotgun (WGS) entry which is preliminary data.</text>
</comment>
<dbReference type="OrthoDB" id="6159439at2759"/>
<dbReference type="InterPro" id="IPR009057">
    <property type="entry name" value="Homeodomain-like_sf"/>
</dbReference>
<dbReference type="GO" id="GO:1990837">
    <property type="term" value="F:sequence-specific double-stranded DNA binding"/>
    <property type="evidence" value="ECO:0007669"/>
    <property type="project" value="TreeGrafter"/>
</dbReference>
<dbReference type="GO" id="GO:0007601">
    <property type="term" value="P:visual perception"/>
    <property type="evidence" value="ECO:0007669"/>
    <property type="project" value="UniProtKB-KW"/>
</dbReference>
<feature type="compositionally biased region" description="Polar residues" evidence="16">
    <location>
        <begin position="367"/>
        <end position="385"/>
    </location>
</feature>
<dbReference type="PROSITE" id="PS50803">
    <property type="entry name" value="OAR"/>
    <property type="match status" value="1"/>
</dbReference>
<comment type="similarity">
    <text evidence="2">Belongs to the paired homeobox family.</text>
</comment>
<organism evidence="20 21">
    <name type="scientific">Polypedilum vanderplanki</name>
    <name type="common">Sleeping chironomid midge</name>
    <dbReference type="NCBI Taxonomy" id="319348"/>
    <lineage>
        <taxon>Eukaryota</taxon>
        <taxon>Metazoa</taxon>
        <taxon>Ecdysozoa</taxon>
        <taxon>Arthropoda</taxon>
        <taxon>Hexapoda</taxon>
        <taxon>Insecta</taxon>
        <taxon>Pterygota</taxon>
        <taxon>Neoptera</taxon>
        <taxon>Endopterygota</taxon>
        <taxon>Diptera</taxon>
        <taxon>Nematocera</taxon>
        <taxon>Chironomoidea</taxon>
        <taxon>Chironomidae</taxon>
        <taxon>Chironominae</taxon>
        <taxon>Polypedilum</taxon>
        <taxon>Polypedilum</taxon>
    </lineage>
</organism>
<dbReference type="SUPFAM" id="SSF46689">
    <property type="entry name" value="Homeodomain-like"/>
    <property type="match status" value="1"/>
</dbReference>
<evidence type="ECO:0000256" key="14">
    <source>
        <dbReference type="PROSITE-ProRule" id="PRU00108"/>
    </source>
</evidence>
<keyword evidence="7 14" id="KW-0238">DNA-binding</keyword>
<keyword evidence="8 14" id="KW-0371">Homeobox</keyword>
<evidence type="ECO:0000256" key="15">
    <source>
        <dbReference type="RuleBase" id="RU000682"/>
    </source>
</evidence>
<dbReference type="SMART" id="SM00389">
    <property type="entry name" value="HOX"/>
    <property type="match status" value="1"/>
</dbReference>
<evidence type="ECO:0000256" key="7">
    <source>
        <dbReference type="ARBA" id="ARBA00023125"/>
    </source>
</evidence>
<comment type="subcellular location">
    <subcellularLocation>
        <location evidence="1 14 15">Nucleus</location>
    </subcellularLocation>
</comment>
<feature type="compositionally biased region" description="Polar residues" evidence="16">
    <location>
        <begin position="564"/>
        <end position="575"/>
    </location>
</feature>
<dbReference type="EMBL" id="JADBJN010000001">
    <property type="protein sequence ID" value="KAG5680115.1"/>
    <property type="molecule type" value="Genomic_DNA"/>
</dbReference>
<keyword evidence="21" id="KW-1185">Reference proteome</keyword>
<evidence type="ECO:0000313" key="20">
    <source>
        <dbReference type="EMBL" id="KAG5680115.1"/>
    </source>
</evidence>
<feature type="compositionally biased region" description="Low complexity" evidence="16">
    <location>
        <begin position="344"/>
        <end position="366"/>
    </location>
</feature>
<dbReference type="InterPro" id="IPR052294">
    <property type="entry name" value="VSX_homeobox_regulators"/>
</dbReference>
<feature type="compositionally biased region" description="Acidic residues" evidence="16">
    <location>
        <begin position="305"/>
        <end position="315"/>
    </location>
</feature>
<keyword evidence="6" id="KW-0805">Transcription regulation</keyword>
<dbReference type="Gene3D" id="1.10.10.60">
    <property type="entry name" value="Homeodomain-like"/>
    <property type="match status" value="1"/>
</dbReference>
<evidence type="ECO:0000256" key="8">
    <source>
        <dbReference type="ARBA" id="ARBA00023155"/>
    </source>
</evidence>
<gene>
    <name evidence="20" type="ORF">PVAND_009641</name>
</gene>
<sequence>MNLDSLISSSAIRSETLTATLNRHNYPTAHQTMPQRSPFAIQELLGLGHSDSARQSSNGSSNNSSAPSATSSASGPVSAVTPSIYSQTNSVDHHQMQMAASRMAYFNAHAAAFNVAAAFLPHNMTSAGAGGPLAGLHPQAAGFPQLKTSFGTANIPATPIDPSKEFTVDGINGFSKKKKKKRRHSRTIFTSYQLDELEKAFKEAHYPDVYAREMLSLKTDLPEDRIQVWFQNRRAKWRKTEKCWGRSTIMAEYGLYGAMVRHSLPLPETILKSAKENDCVAPWLLGMHKKSIEAAETLKSGDENSDKEDEAETEVSDTSSSNNNNNNRKTPTTPNSASAPKSKITSNGSPSCSSSISPVTMSPPITNHSSTTPTQQRSSEDLTTNTKKDYNLMSSPSATRGPPSNGPANYLNPHESNTTLAHHPHPAHHYPLNPINPSPDTDPEVFRWVNYNRDIPVSFIRNNSIACLRAKAQEHQARLMNSGLLALQVRSLAGLQQHHQLPSPMSSSPDSVMIHQHSPSPSPIRSPESNNNNNSSSRNFNSSMTHSSDVSEDIDIEEVKPFHNKSNASPNVVTF</sequence>
<dbReference type="AlphaFoldDB" id="A0A9J6CEB0"/>
<dbReference type="PROSITE" id="PS50071">
    <property type="entry name" value="HOMEOBOX_2"/>
    <property type="match status" value="1"/>
</dbReference>
<proteinExistence type="inferred from homology"/>
<feature type="region of interest" description="Disordered" evidence="16">
    <location>
        <begin position="296"/>
        <end position="436"/>
    </location>
</feature>
<dbReference type="FunFam" id="1.10.10.60:FF:000383">
    <property type="entry name" value="box A-binding factor"/>
    <property type="match status" value="1"/>
</dbReference>
<evidence type="ECO:0000259" key="17">
    <source>
        <dbReference type="PROSITE" id="PS50071"/>
    </source>
</evidence>
<evidence type="ECO:0000259" key="18">
    <source>
        <dbReference type="PROSITE" id="PS50803"/>
    </source>
</evidence>
<feature type="compositionally biased region" description="Low complexity" evidence="16">
    <location>
        <begin position="502"/>
        <end position="511"/>
    </location>
</feature>
<keyword evidence="11" id="KW-0844">Vision</keyword>
<evidence type="ECO:0000256" key="9">
    <source>
        <dbReference type="ARBA" id="ARBA00023163"/>
    </source>
</evidence>
<feature type="region of interest" description="Disordered" evidence="16">
    <location>
        <begin position="497"/>
        <end position="575"/>
    </location>
</feature>
<evidence type="ECO:0000256" key="3">
    <source>
        <dbReference type="ARBA" id="ARBA00014891"/>
    </source>
</evidence>
<evidence type="ECO:0000256" key="2">
    <source>
        <dbReference type="ARBA" id="ARBA00005733"/>
    </source>
</evidence>
<keyword evidence="4" id="KW-0217">Developmental protein</keyword>
<evidence type="ECO:0000313" key="21">
    <source>
        <dbReference type="Proteomes" id="UP001107558"/>
    </source>
</evidence>
<dbReference type="GO" id="GO:0000981">
    <property type="term" value="F:DNA-binding transcription factor activity, RNA polymerase II-specific"/>
    <property type="evidence" value="ECO:0007669"/>
    <property type="project" value="InterPro"/>
</dbReference>
<evidence type="ECO:0000256" key="11">
    <source>
        <dbReference type="ARBA" id="ARBA00023305"/>
    </source>
</evidence>
<feature type="DNA-binding region" description="Homeobox" evidence="14">
    <location>
        <begin position="182"/>
        <end position="241"/>
    </location>
</feature>
<feature type="domain" description="Homeobox" evidence="17">
    <location>
        <begin position="180"/>
        <end position="240"/>
    </location>
</feature>
<evidence type="ECO:0000256" key="10">
    <source>
        <dbReference type="ARBA" id="ARBA00023242"/>
    </source>
</evidence>
<reference evidence="20" key="1">
    <citation type="submission" date="2021-03" db="EMBL/GenBank/DDBJ databases">
        <title>Chromosome level genome of the anhydrobiotic midge Polypedilum vanderplanki.</title>
        <authorList>
            <person name="Yoshida Y."/>
            <person name="Kikawada T."/>
            <person name="Gusev O."/>
        </authorList>
    </citation>
    <scope>NUCLEOTIDE SEQUENCE</scope>
    <source>
        <strain evidence="20">NIAS01</strain>
        <tissue evidence="20">Whole body or cell culture</tissue>
    </source>
</reference>
<evidence type="ECO:0000256" key="16">
    <source>
        <dbReference type="SAM" id="MobiDB-lite"/>
    </source>
</evidence>
<name>A0A9J6CEB0_POLVA</name>
<keyword evidence="9" id="KW-0804">Transcription</keyword>
<feature type="domain" description="CVC" evidence="19">
    <location>
        <begin position="242"/>
        <end position="293"/>
    </location>
</feature>
<feature type="compositionally biased region" description="Low complexity" evidence="16">
    <location>
        <begin position="56"/>
        <end position="81"/>
    </location>
</feature>
<keyword evidence="10 14" id="KW-0539">Nucleus</keyword>
<feature type="region of interest" description="Disordered" evidence="16">
    <location>
        <begin position="50"/>
        <end position="81"/>
    </location>
</feature>
<dbReference type="GO" id="GO:0005634">
    <property type="term" value="C:nucleus"/>
    <property type="evidence" value="ECO:0007669"/>
    <property type="project" value="UniProtKB-SubCell"/>
</dbReference>
<feature type="compositionally biased region" description="Low complexity" evidence="16">
    <location>
        <begin position="523"/>
        <end position="548"/>
    </location>
</feature>
<feature type="domain" description="OAR" evidence="18">
    <location>
        <begin position="463"/>
        <end position="476"/>
    </location>
</feature>
<dbReference type="InterPro" id="IPR001356">
    <property type="entry name" value="HD"/>
</dbReference>
<dbReference type="CDD" id="cd00086">
    <property type="entry name" value="homeodomain"/>
    <property type="match status" value="1"/>
</dbReference>
<protein>
    <recommendedName>
        <fullName evidence="3">Visual system homeobox 2</fullName>
    </recommendedName>
    <alternativeName>
        <fullName evidence="12">Ceh-10 homeodomain-containing homolog</fullName>
    </alternativeName>
    <alternativeName>
        <fullName evidence="13">Homeobox protein CHX10</fullName>
    </alternativeName>
</protein>
<evidence type="ECO:0000256" key="5">
    <source>
        <dbReference type="ARBA" id="ARBA00022606"/>
    </source>
</evidence>
<evidence type="ECO:0000256" key="13">
    <source>
        <dbReference type="ARBA" id="ARBA00031274"/>
    </source>
</evidence>
<evidence type="ECO:0000256" key="1">
    <source>
        <dbReference type="ARBA" id="ARBA00004123"/>
    </source>
</evidence>
<dbReference type="Proteomes" id="UP001107558">
    <property type="component" value="Chromosome 1"/>
</dbReference>
<evidence type="ECO:0000259" key="19">
    <source>
        <dbReference type="PROSITE" id="PS51496"/>
    </source>
</evidence>
<dbReference type="PROSITE" id="PS51496">
    <property type="entry name" value="CVC"/>
    <property type="match status" value="1"/>
</dbReference>
<dbReference type="InterPro" id="IPR017970">
    <property type="entry name" value="Homeobox_CS"/>
</dbReference>
<evidence type="ECO:0000256" key="4">
    <source>
        <dbReference type="ARBA" id="ARBA00022473"/>
    </source>
</evidence>
<feature type="compositionally biased region" description="Low complexity" evidence="16">
    <location>
        <begin position="318"/>
        <end position="336"/>
    </location>
</feature>
<dbReference type="InterPro" id="IPR003654">
    <property type="entry name" value="OAR_dom"/>
</dbReference>
<dbReference type="PROSITE" id="PS00027">
    <property type="entry name" value="HOMEOBOX_1"/>
    <property type="match status" value="1"/>
</dbReference>
<dbReference type="PANTHER" id="PTHR46892:SF3">
    <property type="entry name" value="VISUAL SYSTEM HOMEOBOX 2"/>
    <property type="match status" value="1"/>
</dbReference>
<evidence type="ECO:0000256" key="6">
    <source>
        <dbReference type="ARBA" id="ARBA00023015"/>
    </source>
</evidence>
<dbReference type="Pfam" id="PF00046">
    <property type="entry name" value="Homeodomain"/>
    <property type="match status" value="1"/>
</dbReference>
<keyword evidence="5" id="KW-0716">Sensory transduction</keyword>
<accession>A0A9J6CEB0</accession>
<dbReference type="Pfam" id="PF03826">
    <property type="entry name" value="OAR"/>
    <property type="match status" value="1"/>
</dbReference>
<evidence type="ECO:0000256" key="12">
    <source>
        <dbReference type="ARBA" id="ARBA00030203"/>
    </source>
</evidence>
<dbReference type="PANTHER" id="PTHR46892">
    <property type="entry name" value="VISUAL SYSTEM HOMEOBOX 2"/>
    <property type="match status" value="1"/>
</dbReference>
<dbReference type="InterPro" id="IPR023339">
    <property type="entry name" value="CVC"/>
</dbReference>